<protein>
    <recommendedName>
        <fullName evidence="4">Tyr recombinase domain-containing protein</fullName>
    </recommendedName>
</protein>
<dbReference type="Proteomes" id="UP000033058">
    <property type="component" value="Chromosome"/>
</dbReference>
<keyword evidence="1" id="KW-0229">DNA integration</keyword>
<keyword evidence="2" id="KW-0238">DNA-binding</keyword>
<name>A0A0E3LFJ5_METMZ</name>
<evidence type="ECO:0000313" key="6">
    <source>
        <dbReference type="Proteomes" id="UP000033058"/>
    </source>
</evidence>
<dbReference type="GO" id="GO:0015074">
    <property type="term" value="P:DNA integration"/>
    <property type="evidence" value="ECO:0007669"/>
    <property type="project" value="UniProtKB-KW"/>
</dbReference>
<gene>
    <name evidence="5" type="ORF">MSMAW_1890</name>
</gene>
<dbReference type="Pfam" id="PF00589">
    <property type="entry name" value="Phage_integrase"/>
    <property type="match status" value="1"/>
</dbReference>
<dbReference type="Gene3D" id="1.10.443.10">
    <property type="entry name" value="Intergrase catalytic core"/>
    <property type="match status" value="1"/>
</dbReference>
<reference evidence="5 6" key="1">
    <citation type="submission" date="2014-07" db="EMBL/GenBank/DDBJ databases">
        <title>Methanogenic archaea and the global carbon cycle.</title>
        <authorList>
            <person name="Henriksen J.R."/>
            <person name="Luke J."/>
            <person name="Reinhart S."/>
            <person name="Benedict M.N."/>
            <person name="Youngblut N.D."/>
            <person name="Metcalf M.E."/>
            <person name="Whitaker R.J."/>
            <person name="Metcalf W.W."/>
        </authorList>
    </citation>
    <scope>NUCLEOTIDE SEQUENCE [LARGE SCALE GENOMIC DNA]</scope>
    <source>
        <strain evidence="5 6">WWM610</strain>
    </source>
</reference>
<dbReference type="InterPro" id="IPR011010">
    <property type="entry name" value="DNA_brk_join_enz"/>
</dbReference>
<proteinExistence type="predicted"/>
<dbReference type="RefSeq" id="WP_048052956.1">
    <property type="nucleotide sequence ID" value="NZ_CP009509.1"/>
</dbReference>
<keyword evidence="3" id="KW-0233">DNA recombination</keyword>
<sequence>MEYADLKKDKIIQDWLKQINVRETTINNYLMGMRHFTEFTKMSPEQLLEIAEDEQDENLKLRKRFVNIKLPSFRNYLQGKDEDGKENGLKLAPLTIKAYLTGVKSFYNSFDIDFKKVEIDDTKLLQENKAIPTINDIRDILKTCDPLESALVLCGCCSGMDGNTLCNLRVRDFTKGYDKVTGITTLSLRRLKTDEDFVTFLTPEASEAVLNYLNFRARTIDTVDKHRSAQLEKQKVRNDEGYLFVLKRISDKYLEDYDEEKRKIKRPALMKIYRDISTKANLNTKKGQFNFIRSHNFRKFFDSTMLNNGCDFFHVEEFMGHALPGTQKHYFTPNIEELKTYYSKFIPFLTINKQLSIADSKDFKTALEERDHYKALATKYLVDNVELLNAKGELAAMKFKILNPEQQKQELIKSVSEIQSVMSPNPTDKEKEHADYEIKMRDMVLQILRDK</sequence>
<dbReference type="PANTHER" id="PTHR30349">
    <property type="entry name" value="PHAGE INTEGRASE-RELATED"/>
    <property type="match status" value="1"/>
</dbReference>
<dbReference type="CDD" id="cd00397">
    <property type="entry name" value="DNA_BRE_C"/>
    <property type="match status" value="1"/>
</dbReference>
<evidence type="ECO:0000256" key="2">
    <source>
        <dbReference type="ARBA" id="ARBA00023125"/>
    </source>
</evidence>
<dbReference type="GO" id="GO:0006310">
    <property type="term" value="P:DNA recombination"/>
    <property type="evidence" value="ECO:0007669"/>
    <property type="project" value="UniProtKB-KW"/>
</dbReference>
<dbReference type="GeneID" id="24851610"/>
<dbReference type="InterPro" id="IPR002104">
    <property type="entry name" value="Integrase_catalytic"/>
</dbReference>
<dbReference type="AlphaFoldDB" id="A0A0E3LFJ5"/>
<feature type="domain" description="Tyr recombinase" evidence="4">
    <location>
        <begin position="127"/>
        <end position="343"/>
    </location>
</feature>
<dbReference type="PROSITE" id="PS51898">
    <property type="entry name" value="TYR_RECOMBINASE"/>
    <property type="match status" value="1"/>
</dbReference>
<dbReference type="SUPFAM" id="SSF56349">
    <property type="entry name" value="DNA breaking-rejoining enzymes"/>
    <property type="match status" value="1"/>
</dbReference>
<organism evidence="5 6">
    <name type="scientific">Methanosarcina mazei WWM610</name>
    <dbReference type="NCBI Taxonomy" id="1434117"/>
    <lineage>
        <taxon>Archaea</taxon>
        <taxon>Methanobacteriati</taxon>
        <taxon>Methanobacteriota</taxon>
        <taxon>Stenosarchaea group</taxon>
        <taxon>Methanomicrobia</taxon>
        <taxon>Methanosarcinales</taxon>
        <taxon>Methanosarcinaceae</taxon>
        <taxon>Methanosarcina</taxon>
    </lineage>
</organism>
<evidence type="ECO:0000313" key="5">
    <source>
        <dbReference type="EMBL" id="AKB40881.1"/>
    </source>
</evidence>
<evidence type="ECO:0000259" key="4">
    <source>
        <dbReference type="PROSITE" id="PS51898"/>
    </source>
</evidence>
<dbReference type="HOGENOM" id="CLU_041884_1_0_2"/>
<accession>A0A0E3LFJ5</accession>
<evidence type="ECO:0000256" key="3">
    <source>
        <dbReference type="ARBA" id="ARBA00023172"/>
    </source>
</evidence>
<dbReference type="PATRIC" id="fig|1434117.4.peg.2413"/>
<dbReference type="GO" id="GO:0003677">
    <property type="term" value="F:DNA binding"/>
    <property type="evidence" value="ECO:0007669"/>
    <property type="project" value="UniProtKB-KW"/>
</dbReference>
<dbReference type="PANTHER" id="PTHR30349:SF41">
    <property type="entry name" value="INTEGRASE_RECOMBINASE PROTEIN MJ0367-RELATED"/>
    <property type="match status" value="1"/>
</dbReference>
<dbReference type="InterPro" id="IPR013762">
    <property type="entry name" value="Integrase-like_cat_sf"/>
</dbReference>
<dbReference type="InterPro" id="IPR050090">
    <property type="entry name" value="Tyrosine_recombinase_XerCD"/>
</dbReference>
<dbReference type="EMBL" id="CP009509">
    <property type="protein sequence ID" value="AKB40881.1"/>
    <property type="molecule type" value="Genomic_DNA"/>
</dbReference>
<evidence type="ECO:0000256" key="1">
    <source>
        <dbReference type="ARBA" id="ARBA00022908"/>
    </source>
</evidence>